<reference evidence="4" key="1">
    <citation type="submission" date="2016-10" db="EMBL/GenBank/DDBJ databases">
        <title>Genome sequence of Streptomyces mangrovisoli MUSC 149.</title>
        <authorList>
            <person name="Lee L.-H."/>
            <person name="Ser H.-L."/>
        </authorList>
    </citation>
    <scope>NUCLEOTIDE SEQUENCE [LARGE SCALE GENOMIC DNA]</scope>
    <source>
        <strain evidence="4">MUSC 149</strain>
    </source>
</reference>
<name>A0A1J4NZE8_9ACTN</name>
<dbReference type="RefSeq" id="WP_052743063.1">
    <property type="nucleotide sequence ID" value="NZ_LAVA02000021.1"/>
</dbReference>
<gene>
    <name evidence="4" type="ORF">WN71_010970</name>
</gene>
<feature type="compositionally biased region" description="Low complexity" evidence="1">
    <location>
        <begin position="253"/>
        <end position="266"/>
    </location>
</feature>
<dbReference type="AlphaFoldDB" id="A0A1J4NZE8"/>
<feature type="chain" id="PRO_5009631400" description="Gram-positive cocci surface proteins LPxTG domain-containing protein" evidence="3">
    <location>
        <begin position="28"/>
        <end position="386"/>
    </location>
</feature>
<dbReference type="STRING" id="1428628.WN71_010970"/>
<keyword evidence="3" id="KW-0732">Signal</keyword>
<feature type="region of interest" description="Disordered" evidence="1">
    <location>
        <begin position="181"/>
        <end position="356"/>
    </location>
</feature>
<evidence type="ECO:0000256" key="3">
    <source>
        <dbReference type="SAM" id="SignalP"/>
    </source>
</evidence>
<accession>A0A1J4NZE8</accession>
<feature type="compositionally biased region" description="Low complexity" evidence="1">
    <location>
        <begin position="326"/>
        <end position="340"/>
    </location>
</feature>
<feature type="signal peptide" evidence="3">
    <location>
        <begin position="1"/>
        <end position="27"/>
    </location>
</feature>
<feature type="compositionally biased region" description="Low complexity" evidence="1">
    <location>
        <begin position="219"/>
        <end position="245"/>
    </location>
</feature>
<organism evidence="4 5">
    <name type="scientific">Streptomyces mangrovisoli</name>
    <dbReference type="NCBI Taxonomy" id="1428628"/>
    <lineage>
        <taxon>Bacteria</taxon>
        <taxon>Bacillati</taxon>
        <taxon>Actinomycetota</taxon>
        <taxon>Actinomycetes</taxon>
        <taxon>Kitasatosporales</taxon>
        <taxon>Streptomycetaceae</taxon>
        <taxon>Streptomyces</taxon>
    </lineage>
</organism>
<dbReference type="EMBL" id="LAVA02000021">
    <property type="protein sequence ID" value="OIJ67863.1"/>
    <property type="molecule type" value="Genomic_DNA"/>
</dbReference>
<feature type="region of interest" description="Disordered" evidence="1">
    <location>
        <begin position="80"/>
        <end position="168"/>
    </location>
</feature>
<dbReference type="Proteomes" id="UP000034196">
    <property type="component" value="Unassembled WGS sequence"/>
</dbReference>
<evidence type="ECO:0000256" key="2">
    <source>
        <dbReference type="SAM" id="Phobius"/>
    </source>
</evidence>
<evidence type="ECO:0000313" key="4">
    <source>
        <dbReference type="EMBL" id="OIJ67863.1"/>
    </source>
</evidence>
<keyword evidence="2" id="KW-0472">Membrane</keyword>
<evidence type="ECO:0000313" key="5">
    <source>
        <dbReference type="Proteomes" id="UP000034196"/>
    </source>
</evidence>
<keyword evidence="5" id="KW-1185">Reference proteome</keyword>
<feature type="transmembrane region" description="Helical" evidence="2">
    <location>
        <begin position="356"/>
        <end position="375"/>
    </location>
</feature>
<sequence length="386" mass="36310">MRPIVRALSVAVLAGTVLGGAVPTAVADPDAEVGPGTVQPGGTLTVTVSCDPVGGAAPDSVDATSEAFDPGTVRLKRVPADDDDVAGPSYRGTARITAGDGTDPSGADAAWTVQGTCPAAPGAQGQPWNANFSVGRGGSATGATDGAATGAADGTADSTADGTVDSTALGPADSGAACGTVPGEVCPDDDPGGTGGGRTGCGARGPEGIGADDDDTSRDPAASAADSGAAIEDSVLGDSAATGDDPLGDDPLGDGAATDAATLGDPTRGQDGTDPNAAADLGTTDQGGTGAGRGTGDPDGTTAPNGREPGTGGRTTAPSGDCASLAPVAPVEPDDPVASVQRGVDAGTGGSLDGSVPAVAAGSLLVLGAAGGAVYRMRRRRGAARG</sequence>
<evidence type="ECO:0008006" key="6">
    <source>
        <dbReference type="Google" id="ProtNLM"/>
    </source>
</evidence>
<proteinExistence type="predicted"/>
<feature type="compositionally biased region" description="Low complexity" evidence="1">
    <location>
        <begin position="141"/>
        <end position="168"/>
    </location>
</feature>
<evidence type="ECO:0000256" key="1">
    <source>
        <dbReference type="SAM" id="MobiDB-lite"/>
    </source>
</evidence>
<protein>
    <recommendedName>
        <fullName evidence="6">Gram-positive cocci surface proteins LPxTG domain-containing protein</fullName>
    </recommendedName>
</protein>
<keyword evidence="2" id="KW-0812">Transmembrane</keyword>
<keyword evidence="2" id="KW-1133">Transmembrane helix</keyword>
<feature type="compositionally biased region" description="Gly residues" evidence="1">
    <location>
        <begin position="192"/>
        <end position="208"/>
    </location>
</feature>
<dbReference type="OrthoDB" id="4335730at2"/>
<feature type="compositionally biased region" description="Gly residues" evidence="1">
    <location>
        <begin position="285"/>
        <end position="297"/>
    </location>
</feature>
<comment type="caution">
    <text evidence="4">The sequence shown here is derived from an EMBL/GenBank/DDBJ whole genome shotgun (WGS) entry which is preliminary data.</text>
</comment>